<accession>A0AAD3XQ65</accession>
<sequence>MKGLLNHLHRRSVAPLRRQDSLKEVYILCLLDEDQRSLASGGFERHWGLFTFNGQAEYHVHLLGKGSRKSLRNSQNVDYLSTRWCVVNNSKNDLGNSMVSALEACSADCSALLSPGGSCFNLSWPVNVSYAFNCYYQQHDQSADGCDFGGLGLITTVDPSVDRCRFFCSDSNFLCCVPSGVVFDLLCCFDSRISLRIFVHCKYRIDECTICFNDPVLFTSSLFICSVNHRYAVG</sequence>
<reference evidence="3" key="1">
    <citation type="submission" date="2023-05" db="EMBL/GenBank/DDBJ databases">
        <title>Nepenthes gracilis genome sequencing.</title>
        <authorList>
            <person name="Fukushima K."/>
        </authorList>
    </citation>
    <scope>NUCLEOTIDE SEQUENCE</scope>
    <source>
        <strain evidence="3">SING2019-196</strain>
    </source>
</reference>
<dbReference type="InterPro" id="IPR044788">
    <property type="entry name" value="X8_dom_prot"/>
</dbReference>
<comment type="caution">
    <text evidence="3">The sequence shown here is derived from an EMBL/GenBank/DDBJ whole genome shotgun (WGS) entry which is preliminary data.</text>
</comment>
<proteinExistence type="predicted"/>
<keyword evidence="1" id="KW-0732">Signal</keyword>
<dbReference type="EMBL" id="BSYO01000011">
    <property type="protein sequence ID" value="GMH12345.1"/>
    <property type="molecule type" value="Genomic_DNA"/>
</dbReference>
<dbReference type="Proteomes" id="UP001279734">
    <property type="component" value="Unassembled WGS sequence"/>
</dbReference>
<gene>
    <name evidence="3" type="ORF">Nepgr_014186</name>
</gene>
<name>A0AAD3XQ65_NEPGR</name>
<evidence type="ECO:0000313" key="3">
    <source>
        <dbReference type="EMBL" id="GMH12345.1"/>
    </source>
</evidence>
<evidence type="ECO:0000313" key="4">
    <source>
        <dbReference type="Proteomes" id="UP001279734"/>
    </source>
</evidence>
<dbReference type="GO" id="GO:0009506">
    <property type="term" value="C:plasmodesma"/>
    <property type="evidence" value="ECO:0007669"/>
    <property type="project" value="UniProtKB-ARBA"/>
</dbReference>
<dbReference type="AlphaFoldDB" id="A0AAD3XQ65"/>
<dbReference type="SMART" id="SM00768">
    <property type="entry name" value="X8"/>
    <property type="match status" value="1"/>
</dbReference>
<evidence type="ECO:0000256" key="1">
    <source>
        <dbReference type="ARBA" id="ARBA00022729"/>
    </source>
</evidence>
<dbReference type="PANTHER" id="PTHR31044:SF126">
    <property type="entry name" value="GLYCOSYL HYDROLASE FAMILY 17 PROTEIN"/>
    <property type="match status" value="1"/>
</dbReference>
<keyword evidence="4" id="KW-1185">Reference proteome</keyword>
<dbReference type="InterPro" id="IPR012946">
    <property type="entry name" value="X8"/>
</dbReference>
<dbReference type="InterPro" id="IPR017853">
    <property type="entry name" value="GH"/>
</dbReference>
<dbReference type="SUPFAM" id="SSF51445">
    <property type="entry name" value="(Trans)glycosidases"/>
    <property type="match status" value="1"/>
</dbReference>
<protein>
    <recommendedName>
        <fullName evidence="2">X8 domain-containing protein</fullName>
    </recommendedName>
</protein>
<dbReference type="Gene3D" id="3.20.20.80">
    <property type="entry name" value="Glycosidases"/>
    <property type="match status" value="1"/>
</dbReference>
<dbReference type="PANTHER" id="PTHR31044">
    <property type="entry name" value="BETA-1,3 GLUCANASE"/>
    <property type="match status" value="1"/>
</dbReference>
<organism evidence="3 4">
    <name type="scientific">Nepenthes gracilis</name>
    <name type="common">Slender pitcher plant</name>
    <dbReference type="NCBI Taxonomy" id="150966"/>
    <lineage>
        <taxon>Eukaryota</taxon>
        <taxon>Viridiplantae</taxon>
        <taxon>Streptophyta</taxon>
        <taxon>Embryophyta</taxon>
        <taxon>Tracheophyta</taxon>
        <taxon>Spermatophyta</taxon>
        <taxon>Magnoliopsida</taxon>
        <taxon>eudicotyledons</taxon>
        <taxon>Gunneridae</taxon>
        <taxon>Pentapetalae</taxon>
        <taxon>Caryophyllales</taxon>
        <taxon>Nepenthaceae</taxon>
        <taxon>Nepenthes</taxon>
    </lineage>
</organism>
<evidence type="ECO:0000259" key="2">
    <source>
        <dbReference type="SMART" id="SM00768"/>
    </source>
</evidence>
<dbReference type="Pfam" id="PF07983">
    <property type="entry name" value="X8"/>
    <property type="match status" value="1"/>
</dbReference>
<feature type="domain" description="X8" evidence="2">
    <location>
        <begin position="83"/>
        <end position="166"/>
    </location>
</feature>